<dbReference type="InterPro" id="IPR000719">
    <property type="entry name" value="Prot_kinase_dom"/>
</dbReference>
<dbReference type="InterPro" id="IPR032675">
    <property type="entry name" value="LRR_dom_sf"/>
</dbReference>
<keyword evidence="6" id="KW-0812">Transmembrane</keyword>
<protein>
    <recommendedName>
        <fullName evidence="2">non-specific serine/threonine protein kinase</fullName>
        <ecNumber evidence="2">2.7.11.1</ecNumber>
    </recommendedName>
</protein>
<keyword evidence="7" id="KW-0677">Repeat</keyword>
<feature type="domain" description="Protein kinase" evidence="16">
    <location>
        <begin position="122"/>
        <end position="183"/>
    </location>
</feature>
<evidence type="ECO:0000256" key="4">
    <source>
        <dbReference type="ARBA" id="ARBA00022614"/>
    </source>
</evidence>
<evidence type="ECO:0000256" key="2">
    <source>
        <dbReference type="ARBA" id="ARBA00012513"/>
    </source>
</evidence>
<comment type="catalytic activity">
    <reaction evidence="14">
        <text>L-seryl-[protein] + ATP = O-phospho-L-seryl-[protein] + ADP + H(+)</text>
        <dbReference type="Rhea" id="RHEA:17989"/>
        <dbReference type="Rhea" id="RHEA-COMP:9863"/>
        <dbReference type="Rhea" id="RHEA-COMP:11604"/>
        <dbReference type="ChEBI" id="CHEBI:15378"/>
        <dbReference type="ChEBI" id="CHEBI:29999"/>
        <dbReference type="ChEBI" id="CHEBI:30616"/>
        <dbReference type="ChEBI" id="CHEBI:83421"/>
        <dbReference type="ChEBI" id="CHEBI:456216"/>
        <dbReference type="EC" id="2.7.11.1"/>
    </reaction>
</comment>
<keyword evidence="4" id="KW-0433">Leucine-rich repeat</keyword>
<keyword evidence="3" id="KW-0723">Serine/threonine-protein kinase</keyword>
<evidence type="ECO:0000313" key="18">
    <source>
        <dbReference type="Proteomes" id="UP001157006"/>
    </source>
</evidence>
<keyword evidence="18" id="KW-1185">Reference proteome</keyword>
<dbReference type="PROSITE" id="PS00107">
    <property type="entry name" value="PROTEIN_KINASE_ATP"/>
    <property type="match status" value="1"/>
</dbReference>
<evidence type="ECO:0000313" key="17">
    <source>
        <dbReference type="EMBL" id="CAI8605243.1"/>
    </source>
</evidence>
<keyword evidence="12" id="KW-0472">Membrane</keyword>
<evidence type="ECO:0000256" key="6">
    <source>
        <dbReference type="ARBA" id="ARBA00022692"/>
    </source>
</evidence>
<evidence type="ECO:0000256" key="14">
    <source>
        <dbReference type="ARBA" id="ARBA00048679"/>
    </source>
</evidence>
<dbReference type="PROSITE" id="PS50011">
    <property type="entry name" value="PROTEIN_KINASE_DOM"/>
    <property type="match status" value="1"/>
</dbReference>
<dbReference type="Pfam" id="PF00560">
    <property type="entry name" value="LRR_1"/>
    <property type="match status" value="1"/>
</dbReference>
<keyword evidence="11" id="KW-1133">Transmembrane helix</keyword>
<keyword evidence="5" id="KW-0808">Transferase</keyword>
<dbReference type="GO" id="GO:0004674">
    <property type="term" value="F:protein serine/threonine kinase activity"/>
    <property type="evidence" value="ECO:0007669"/>
    <property type="project" value="UniProtKB-KW"/>
</dbReference>
<evidence type="ECO:0000256" key="12">
    <source>
        <dbReference type="ARBA" id="ARBA00023136"/>
    </source>
</evidence>
<keyword evidence="8 15" id="KW-0547">Nucleotide-binding</keyword>
<evidence type="ECO:0000256" key="15">
    <source>
        <dbReference type="PROSITE-ProRule" id="PRU10141"/>
    </source>
</evidence>
<name>A0AAV1A6C0_VICFA</name>
<dbReference type="InterPro" id="IPR011009">
    <property type="entry name" value="Kinase-like_dom_sf"/>
</dbReference>
<dbReference type="PANTHER" id="PTHR48005:SF70">
    <property type="entry name" value="MDIS1-INTERACTING RECEPTOR LIKE KINASE 2-LIKE"/>
    <property type="match status" value="1"/>
</dbReference>
<comment type="catalytic activity">
    <reaction evidence="13">
        <text>L-threonyl-[protein] + ATP = O-phospho-L-threonyl-[protein] + ADP + H(+)</text>
        <dbReference type="Rhea" id="RHEA:46608"/>
        <dbReference type="Rhea" id="RHEA-COMP:11060"/>
        <dbReference type="Rhea" id="RHEA-COMP:11605"/>
        <dbReference type="ChEBI" id="CHEBI:15378"/>
        <dbReference type="ChEBI" id="CHEBI:30013"/>
        <dbReference type="ChEBI" id="CHEBI:30616"/>
        <dbReference type="ChEBI" id="CHEBI:61977"/>
        <dbReference type="ChEBI" id="CHEBI:456216"/>
        <dbReference type="EC" id="2.7.11.1"/>
    </reaction>
</comment>
<dbReference type="PANTHER" id="PTHR48005">
    <property type="entry name" value="LEUCINE RICH REPEAT KINASE 2"/>
    <property type="match status" value="1"/>
</dbReference>
<keyword evidence="9" id="KW-0418">Kinase</keyword>
<evidence type="ECO:0000256" key="5">
    <source>
        <dbReference type="ARBA" id="ARBA00022679"/>
    </source>
</evidence>
<gene>
    <name evidence="17" type="ORF">VFH_III173920</name>
</gene>
<evidence type="ECO:0000256" key="7">
    <source>
        <dbReference type="ARBA" id="ARBA00022737"/>
    </source>
</evidence>
<dbReference type="GO" id="GO:0016020">
    <property type="term" value="C:membrane"/>
    <property type="evidence" value="ECO:0007669"/>
    <property type="project" value="UniProtKB-SubCell"/>
</dbReference>
<dbReference type="InterPro" id="IPR001611">
    <property type="entry name" value="Leu-rich_rpt"/>
</dbReference>
<accession>A0AAV1A6C0</accession>
<dbReference type="InterPro" id="IPR017441">
    <property type="entry name" value="Protein_kinase_ATP_BS"/>
</dbReference>
<dbReference type="SUPFAM" id="SSF56112">
    <property type="entry name" value="Protein kinase-like (PK-like)"/>
    <property type="match status" value="1"/>
</dbReference>
<dbReference type="GO" id="GO:0005524">
    <property type="term" value="F:ATP binding"/>
    <property type="evidence" value="ECO:0007669"/>
    <property type="project" value="UniProtKB-UniRule"/>
</dbReference>
<comment type="subcellular location">
    <subcellularLocation>
        <location evidence="1">Membrane</location>
    </subcellularLocation>
</comment>
<dbReference type="SUPFAM" id="SSF52058">
    <property type="entry name" value="L domain-like"/>
    <property type="match status" value="1"/>
</dbReference>
<organism evidence="17 18">
    <name type="scientific">Vicia faba</name>
    <name type="common">Broad bean</name>
    <name type="synonym">Faba vulgaris</name>
    <dbReference type="NCBI Taxonomy" id="3906"/>
    <lineage>
        <taxon>Eukaryota</taxon>
        <taxon>Viridiplantae</taxon>
        <taxon>Streptophyta</taxon>
        <taxon>Embryophyta</taxon>
        <taxon>Tracheophyta</taxon>
        <taxon>Spermatophyta</taxon>
        <taxon>Magnoliopsida</taxon>
        <taxon>eudicotyledons</taxon>
        <taxon>Gunneridae</taxon>
        <taxon>Pentapetalae</taxon>
        <taxon>rosids</taxon>
        <taxon>fabids</taxon>
        <taxon>Fabales</taxon>
        <taxon>Fabaceae</taxon>
        <taxon>Papilionoideae</taxon>
        <taxon>50 kb inversion clade</taxon>
        <taxon>NPAAA clade</taxon>
        <taxon>Hologalegina</taxon>
        <taxon>IRL clade</taxon>
        <taxon>Fabeae</taxon>
        <taxon>Vicia</taxon>
    </lineage>
</organism>
<proteinExistence type="predicted"/>
<evidence type="ECO:0000256" key="13">
    <source>
        <dbReference type="ARBA" id="ARBA00047899"/>
    </source>
</evidence>
<dbReference type="Proteomes" id="UP001157006">
    <property type="component" value="Chromosome 3"/>
</dbReference>
<evidence type="ECO:0000256" key="11">
    <source>
        <dbReference type="ARBA" id="ARBA00022989"/>
    </source>
</evidence>
<evidence type="ECO:0000259" key="16">
    <source>
        <dbReference type="PROSITE" id="PS50011"/>
    </source>
</evidence>
<keyword evidence="10 15" id="KW-0067">ATP-binding</keyword>
<evidence type="ECO:0000256" key="9">
    <source>
        <dbReference type="ARBA" id="ARBA00022777"/>
    </source>
</evidence>
<dbReference type="EMBL" id="OX451738">
    <property type="protein sequence ID" value="CAI8605243.1"/>
    <property type="molecule type" value="Genomic_DNA"/>
</dbReference>
<dbReference type="Gene3D" id="3.30.200.20">
    <property type="entry name" value="Phosphorylase Kinase, domain 1"/>
    <property type="match status" value="1"/>
</dbReference>
<dbReference type="Gene3D" id="3.80.10.10">
    <property type="entry name" value="Ribonuclease Inhibitor"/>
    <property type="match status" value="1"/>
</dbReference>
<dbReference type="AlphaFoldDB" id="A0AAV1A6C0"/>
<evidence type="ECO:0000256" key="1">
    <source>
        <dbReference type="ARBA" id="ARBA00004370"/>
    </source>
</evidence>
<evidence type="ECO:0000256" key="8">
    <source>
        <dbReference type="ARBA" id="ARBA00022741"/>
    </source>
</evidence>
<evidence type="ECO:0000256" key="10">
    <source>
        <dbReference type="ARBA" id="ARBA00022840"/>
    </source>
</evidence>
<feature type="binding site" evidence="15">
    <location>
        <position position="151"/>
    </location>
    <ligand>
        <name>ATP</name>
        <dbReference type="ChEBI" id="CHEBI:30616"/>
    </ligand>
</feature>
<reference evidence="17 18" key="1">
    <citation type="submission" date="2023-01" db="EMBL/GenBank/DDBJ databases">
        <authorList>
            <person name="Kreplak J."/>
        </authorList>
    </citation>
    <scope>NUCLEOTIDE SEQUENCE [LARGE SCALE GENOMIC DNA]</scope>
</reference>
<dbReference type="InterPro" id="IPR051420">
    <property type="entry name" value="Ser_Thr_Kinases_DiverseReg"/>
</dbReference>
<evidence type="ECO:0000256" key="3">
    <source>
        <dbReference type="ARBA" id="ARBA00022527"/>
    </source>
</evidence>
<sequence length="183" mass="20190">MLGQLKFLETLNLSHNNLSGVIHFSYGDLLALANVDISYNQLEGSIPSIPAFQKVSIETLRNNKGLCGSVSGLMPCSTSSGKVHGHKPNKLLDVISIICLWARISSQSNFKQKRIQGSTEEFHNKHLIGVGGHGSVYKAELPTRQVVVVKKFHPKQNEEISNLKAFASEIRVLAVLARIFERD</sequence>
<dbReference type="EC" id="2.7.11.1" evidence="2"/>